<feature type="transmembrane region" description="Helical" evidence="2">
    <location>
        <begin position="448"/>
        <end position="471"/>
    </location>
</feature>
<dbReference type="OrthoDB" id="74479at2759"/>
<feature type="transmembrane region" description="Helical" evidence="2">
    <location>
        <begin position="382"/>
        <end position="398"/>
    </location>
</feature>
<feature type="transmembrane region" description="Helical" evidence="2">
    <location>
        <begin position="534"/>
        <end position="554"/>
    </location>
</feature>
<feature type="transmembrane region" description="Helical" evidence="2">
    <location>
        <begin position="410"/>
        <end position="428"/>
    </location>
</feature>
<evidence type="ECO:0000256" key="2">
    <source>
        <dbReference type="SAM" id="Phobius"/>
    </source>
</evidence>
<reference evidence="3" key="1">
    <citation type="submission" date="2013-12" db="EMBL/GenBank/DDBJ databases">
        <title>The Genome Sequence of Aphanomyces invadans NJM9701.</title>
        <authorList>
            <consortium name="The Broad Institute Genomics Platform"/>
            <person name="Russ C."/>
            <person name="Tyler B."/>
            <person name="van West P."/>
            <person name="Dieguez-Uribeondo J."/>
            <person name="Young S.K."/>
            <person name="Zeng Q."/>
            <person name="Gargeya S."/>
            <person name="Fitzgerald M."/>
            <person name="Abouelleil A."/>
            <person name="Alvarado L."/>
            <person name="Chapman S.B."/>
            <person name="Gainer-Dewar J."/>
            <person name="Goldberg J."/>
            <person name="Griggs A."/>
            <person name="Gujja S."/>
            <person name="Hansen M."/>
            <person name="Howarth C."/>
            <person name="Imamovic A."/>
            <person name="Ireland A."/>
            <person name="Larimer J."/>
            <person name="McCowan C."/>
            <person name="Murphy C."/>
            <person name="Pearson M."/>
            <person name="Poon T.W."/>
            <person name="Priest M."/>
            <person name="Roberts A."/>
            <person name="Saif S."/>
            <person name="Shea T."/>
            <person name="Sykes S."/>
            <person name="Wortman J."/>
            <person name="Nusbaum C."/>
            <person name="Birren B."/>
        </authorList>
    </citation>
    <scope>NUCLEOTIDE SEQUENCE [LARGE SCALE GENOMIC DNA]</scope>
    <source>
        <strain evidence="3">NJM9701</strain>
    </source>
</reference>
<evidence type="ECO:0008006" key="4">
    <source>
        <dbReference type="Google" id="ProtNLM"/>
    </source>
</evidence>
<feature type="region of interest" description="Disordered" evidence="1">
    <location>
        <begin position="34"/>
        <end position="59"/>
    </location>
</feature>
<accession>A0A024UMZ7</accession>
<keyword evidence="2" id="KW-1133">Transmembrane helix</keyword>
<sequence>MADRFYIEPRWRSHSVVKFTFNLFVSMAEKPPPQGPVLPADTPPATTKDGHAWGRLTKSSTSSSMKKLIPIPERAPFGQGMVLSVLYLGFATVVAVSTYYLNSIANTPVLFGVVMQAFDYNQWDVPVNTLLQGSGDINMTYSSSPIDGTVSLSDLLYKTCGMNDQGCAATFLGDTNQVWMAVGKAFSLIPNFDQPLFQDPTKLVKFKHINNLSGWNKAVVQFYIDGHDMAITCMVRRTSFYLSQEAESTATVDSLAYCSERKYDPKWMCENEVGLDVNTYAIQVNKGVATYIGVCKRSQIYLHAGHTAQVTGGLSGSQFIRTVPAVDEYMGGIIQASAPWDVLGVSQCYTYNFNTNLGWLLQIQGVVTMTWKCDSLMVTNSIVLWAMSIYLVALQLIFLRRSVICSVPVYMSKTVIGLAILFVAFYGNENLQALTTFLIQNPVGGFPSMFYALCGPAQVASIVGIMTGTLIQIWFNPLVVTQTWLVMLFSCINWIVVFVLEGFVFPYMNLNIPGLCGLPTSTSCLVYSAIDRTYYLSAIISGAIVILAIVVIYAHSKFYTSPIAVPSDNSVLQYLNVPDFSTIATTTRGCVALNSDGQPGIDEGILLIKNMLHVSDTVLTRSSNVQFELIYRFTPGFLRRFFSESIGSILVYEVQEGKITGKFHHKFLHEMDIGHMGKVTGYFS</sequence>
<protein>
    <recommendedName>
        <fullName evidence="4">Transmembrane protein</fullName>
    </recommendedName>
</protein>
<gene>
    <name evidence="3" type="ORF">H310_03076</name>
</gene>
<dbReference type="GeneID" id="20080126"/>
<feature type="transmembrane region" description="Helical" evidence="2">
    <location>
        <begin position="81"/>
        <end position="101"/>
    </location>
</feature>
<organism evidence="3">
    <name type="scientific">Aphanomyces invadans</name>
    <dbReference type="NCBI Taxonomy" id="157072"/>
    <lineage>
        <taxon>Eukaryota</taxon>
        <taxon>Sar</taxon>
        <taxon>Stramenopiles</taxon>
        <taxon>Oomycota</taxon>
        <taxon>Saprolegniomycetes</taxon>
        <taxon>Saprolegniales</taxon>
        <taxon>Verrucalvaceae</taxon>
        <taxon>Aphanomyces</taxon>
    </lineage>
</organism>
<dbReference type="VEuPathDB" id="FungiDB:H310_03076"/>
<dbReference type="EMBL" id="KI913955">
    <property type="protein sequence ID" value="ETW06973.1"/>
    <property type="molecule type" value="Genomic_DNA"/>
</dbReference>
<dbReference type="RefSeq" id="XP_008865048.1">
    <property type="nucleotide sequence ID" value="XM_008866826.1"/>
</dbReference>
<proteinExistence type="predicted"/>
<evidence type="ECO:0000313" key="3">
    <source>
        <dbReference type="EMBL" id="ETW06973.1"/>
    </source>
</evidence>
<keyword evidence="2" id="KW-0472">Membrane</keyword>
<keyword evidence="2" id="KW-0812">Transmembrane</keyword>
<name>A0A024UMZ7_9STRA</name>
<evidence type="ECO:0000256" key="1">
    <source>
        <dbReference type="SAM" id="MobiDB-lite"/>
    </source>
</evidence>
<dbReference type="AlphaFoldDB" id="A0A024UMZ7"/>
<feature type="transmembrane region" description="Helical" evidence="2">
    <location>
        <begin position="483"/>
        <end position="505"/>
    </location>
</feature>